<dbReference type="Pfam" id="PF10988">
    <property type="entry name" value="DUF2807"/>
    <property type="match status" value="1"/>
</dbReference>
<gene>
    <name evidence="3" type="ORF">KY084_07160</name>
</gene>
<sequence length="232" mass="23750">MTRLFALALTACLLPLSAHAEDRRVMLTGFDTIRIDGPFRVAATTGKPSGATISGDSRAIDMVDVHVEGRVLIVAESSNDWGGWPGARHERATITVTSHDIREAAVRGGGSLTLDRAEGMDVQLGVIGSGAIDVADVQADSINGVVAGSGLLKLSGKAANARFANSGSGRIDATALTVQDLYATSDGTGASSFTAERSADVTALGVGDVRIEGDPACKIHGPGPVVCGEKRP</sequence>
<comment type="caution">
    <text evidence="3">The sequence shown here is derived from an EMBL/GenBank/DDBJ whole genome shotgun (WGS) entry which is preliminary data.</text>
</comment>
<dbReference type="Proteomes" id="UP001197214">
    <property type="component" value="Unassembled WGS sequence"/>
</dbReference>
<keyword evidence="4" id="KW-1185">Reference proteome</keyword>
<name>A0ABS6XKF2_9SPHN</name>
<proteinExistence type="predicted"/>
<dbReference type="EMBL" id="JAHWZX010000005">
    <property type="protein sequence ID" value="MBW4330655.1"/>
    <property type="molecule type" value="Genomic_DNA"/>
</dbReference>
<protein>
    <submittedName>
        <fullName evidence="3">DUF2807 domain-containing protein</fullName>
    </submittedName>
</protein>
<keyword evidence="1" id="KW-0732">Signal</keyword>
<dbReference type="RefSeq" id="WP_219237773.1">
    <property type="nucleotide sequence ID" value="NZ_JAHWZX010000005.1"/>
</dbReference>
<dbReference type="InterPro" id="IPR021255">
    <property type="entry name" value="DUF2807"/>
</dbReference>
<organism evidence="3 4">
    <name type="scientific">Stakelama flava</name>
    <dbReference type="NCBI Taxonomy" id="2860338"/>
    <lineage>
        <taxon>Bacteria</taxon>
        <taxon>Pseudomonadati</taxon>
        <taxon>Pseudomonadota</taxon>
        <taxon>Alphaproteobacteria</taxon>
        <taxon>Sphingomonadales</taxon>
        <taxon>Sphingomonadaceae</taxon>
        <taxon>Stakelama</taxon>
    </lineage>
</organism>
<feature type="signal peptide" evidence="1">
    <location>
        <begin position="1"/>
        <end position="20"/>
    </location>
</feature>
<evidence type="ECO:0000313" key="4">
    <source>
        <dbReference type="Proteomes" id="UP001197214"/>
    </source>
</evidence>
<evidence type="ECO:0000259" key="2">
    <source>
        <dbReference type="Pfam" id="PF10988"/>
    </source>
</evidence>
<reference evidence="3 4" key="1">
    <citation type="submission" date="2021-07" db="EMBL/GenBank/DDBJ databases">
        <title>Stakelama flava sp. nov., a novel endophytic bacterium isolated from branch of Kandelia candel.</title>
        <authorList>
            <person name="Tuo L."/>
        </authorList>
    </citation>
    <scope>NUCLEOTIDE SEQUENCE [LARGE SCALE GENOMIC DNA]</scope>
    <source>
        <strain evidence="3 4">CBK3Z-3</strain>
    </source>
</reference>
<feature type="chain" id="PRO_5045719272" evidence="1">
    <location>
        <begin position="21"/>
        <end position="232"/>
    </location>
</feature>
<evidence type="ECO:0000313" key="3">
    <source>
        <dbReference type="EMBL" id="MBW4330655.1"/>
    </source>
</evidence>
<evidence type="ECO:0000256" key="1">
    <source>
        <dbReference type="SAM" id="SignalP"/>
    </source>
</evidence>
<feature type="domain" description="Putative auto-transporter adhesin head GIN" evidence="2">
    <location>
        <begin position="30"/>
        <end position="215"/>
    </location>
</feature>
<accession>A0ABS6XKF2</accession>